<sequence>MTDDGARCRQRHAVRTTQEQTMNDEGGYDLEDLIPGMSASFTKTLSERDIFLFASASGDRNPVHLDDAYASRTRFGGRIAHGMLSASVISAAIAMRLPGPGSIYLSQDLQFRRPVKLGETVCATVTVKEVVANRRRVVLETRCEVNGLIVVEGTAVVMPTTAAARSKEAEHLQGQAV</sequence>
<dbReference type="GO" id="GO:0006633">
    <property type="term" value="P:fatty acid biosynthetic process"/>
    <property type="evidence" value="ECO:0007669"/>
    <property type="project" value="TreeGrafter"/>
</dbReference>
<protein>
    <submittedName>
        <fullName evidence="3">MaoC domain protein dehydratase</fullName>
    </submittedName>
</protein>
<dbReference type="AlphaFoldDB" id="Q0B261"/>
<dbReference type="GO" id="GO:0019171">
    <property type="term" value="F:(3R)-hydroxyacyl-[acyl-carrier-protein] dehydratase activity"/>
    <property type="evidence" value="ECO:0007669"/>
    <property type="project" value="TreeGrafter"/>
</dbReference>
<dbReference type="SUPFAM" id="SSF54637">
    <property type="entry name" value="Thioesterase/thiol ester dehydrase-isomerase"/>
    <property type="match status" value="1"/>
</dbReference>
<dbReference type="EMBL" id="CP000442">
    <property type="protein sequence ID" value="ABI91762.1"/>
    <property type="molecule type" value="Genomic_DNA"/>
</dbReference>
<dbReference type="Gene3D" id="3.10.129.10">
    <property type="entry name" value="Hotdog Thioesterase"/>
    <property type="match status" value="1"/>
</dbReference>
<dbReference type="CDD" id="cd03449">
    <property type="entry name" value="R_hydratase"/>
    <property type="match status" value="1"/>
</dbReference>
<accession>Q0B261</accession>
<dbReference type="InterPro" id="IPR002539">
    <property type="entry name" value="MaoC-like_dom"/>
</dbReference>
<keyword evidence="4" id="KW-1185">Reference proteome</keyword>
<dbReference type="PANTHER" id="PTHR43437">
    <property type="entry name" value="HYDROXYACYL-THIOESTER DEHYDRATASE TYPE 2, MITOCHONDRIAL-RELATED"/>
    <property type="match status" value="1"/>
</dbReference>
<feature type="domain" description="MaoC-like" evidence="2">
    <location>
        <begin position="42"/>
        <end position="142"/>
    </location>
</feature>
<keyword evidence="1" id="KW-0456">Lyase</keyword>
<dbReference type="eggNOG" id="COG2030">
    <property type="taxonomic scope" value="Bacteria"/>
</dbReference>
<dbReference type="KEGG" id="bam:Bamb_6218"/>
<dbReference type="Pfam" id="PF01575">
    <property type="entry name" value="MaoC_dehydratas"/>
    <property type="match status" value="1"/>
</dbReference>
<dbReference type="InterPro" id="IPR050965">
    <property type="entry name" value="UPF0336/Enoyl-CoA_hydratase"/>
</dbReference>
<dbReference type="InterPro" id="IPR029069">
    <property type="entry name" value="HotDog_dom_sf"/>
</dbReference>
<dbReference type="PANTHER" id="PTHR43437:SF3">
    <property type="entry name" value="HYDROXYACYL-THIOESTER DEHYDRATASE TYPE 2, MITOCHONDRIAL"/>
    <property type="match status" value="1"/>
</dbReference>
<reference evidence="3" key="1">
    <citation type="submission" date="2006-08" db="EMBL/GenBank/DDBJ databases">
        <title>Complete sequence of Chromosome 3 of Burkholderia cepacia AMMD.</title>
        <authorList>
            <consortium name="US DOE Joint Genome Institute"/>
            <person name="Copeland A."/>
            <person name="Lucas S."/>
            <person name="Lapidus A."/>
            <person name="Barry K."/>
            <person name="Detter J.C."/>
            <person name="Glavina del Rio T."/>
            <person name="Hammon N."/>
            <person name="Israni S."/>
            <person name="Pitluck S."/>
            <person name="Bruce D."/>
            <person name="Chain P."/>
            <person name="Malfatti S."/>
            <person name="Shin M."/>
            <person name="Vergez L."/>
            <person name="Schmutz J."/>
            <person name="Larimer F."/>
            <person name="Land M."/>
            <person name="Hauser L."/>
            <person name="Kyrpides N."/>
            <person name="Kim E."/>
            <person name="Parke J."/>
            <person name="Coenye T."/>
            <person name="Konstantinidis K."/>
            <person name="Ramette A."/>
            <person name="Tiedje J."/>
            <person name="Richardson P."/>
        </authorList>
    </citation>
    <scope>NUCLEOTIDE SEQUENCE</scope>
    <source>
        <strain evidence="3">AMMD</strain>
    </source>
</reference>
<evidence type="ECO:0000313" key="4">
    <source>
        <dbReference type="Proteomes" id="UP000000662"/>
    </source>
</evidence>
<organism evidence="3 4">
    <name type="scientific">Burkholderia ambifaria (strain ATCC BAA-244 / DSM 16087 / CCUG 44356 / LMG 19182 / AMMD)</name>
    <name type="common">Burkholderia cepacia (strain AMMD)</name>
    <dbReference type="NCBI Taxonomy" id="339670"/>
    <lineage>
        <taxon>Bacteria</taxon>
        <taxon>Pseudomonadati</taxon>
        <taxon>Pseudomonadota</taxon>
        <taxon>Betaproteobacteria</taxon>
        <taxon>Burkholderiales</taxon>
        <taxon>Burkholderiaceae</taxon>
        <taxon>Burkholderia</taxon>
        <taxon>Burkholderia cepacia complex</taxon>
    </lineage>
</organism>
<dbReference type="FunFam" id="3.10.129.10:FF:000042">
    <property type="entry name" value="MaoC domain protein dehydratase"/>
    <property type="match status" value="1"/>
</dbReference>
<name>Q0B261_BURCM</name>
<evidence type="ECO:0000256" key="1">
    <source>
        <dbReference type="ARBA" id="ARBA00023239"/>
    </source>
</evidence>
<evidence type="ECO:0000313" key="3">
    <source>
        <dbReference type="EMBL" id="ABI91762.1"/>
    </source>
</evidence>
<evidence type="ECO:0000259" key="2">
    <source>
        <dbReference type="Pfam" id="PF01575"/>
    </source>
</evidence>
<gene>
    <name evidence="3" type="ordered locus">Bamb_6218</name>
</gene>
<proteinExistence type="predicted"/>
<dbReference type="Proteomes" id="UP000000662">
    <property type="component" value="Chromosome 3"/>
</dbReference>